<comment type="caution">
    <text evidence="1">The sequence shown here is derived from an EMBL/GenBank/DDBJ whole genome shotgun (WGS) entry which is preliminary data.</text>
</comment>
<name>A0ABR5T722_9BURK</name>
<sequence length="61" mass="6488">MQAAPLPGAVRAPARLHAALTVRLAPDDGDTVRNRHPKRACAERNMPPAAVGKYPSLKMSS</sequence>
<gene>
    <name evidence="1" type="ORF">WS72_23770</name>
</gene>
<organism evidence="1 2">
    <name type="scientific">Burkholderia savannae</name>
    <dbReference type="NCBI Taxonomy" id="1637837"/>
    <lineage>
        <taxon>Bacteria</taxon>
        <taxon>Pseudomonadati</taxon>
        <taxon>Pseudomonadota</taxon>
        <taxon>Betaproteobacteria</taxon>
        <taxon>Burkholderiales</taxon>
        <taxon>Burkholderiaceae</taxon>
        <taxon>Burkholderia</taxon>
        <taxon>pseudomallei group</taxon>
    </lineage>
</organism>
<protein>
    <submittedName>
        <fullName evidence="1">Uncharacterized protein</fullName>
    </submittedName>
</protein>
<dbReference type="Proteomes" id="UP000070255">
    <property type="component" value="Unassembled WGS sequence"/>
</dbReference>
<accession>A0ABR5T722</accession>
<proteinExistence type="predicted"/>
<evidence type="ECO:0000313" key="1">
    <source>
        <dbReference type="EMBL" id="KWZ37939.1"/>
    </source>
</evidence>
<keyword evidence="2" id="KW-1185">Reference proteome</keyword>
<dbReference type="EMBL" id="LNJQ01000004">
    <property type="protein sequence ID" value="KWZ37939.1"/>
    <property type="molecule type" value="Genomic_DNA"/>
</dbReference>
<reference evidence="1 2" key="1">
    <citation type="submission" date="2015-11" db="EMBL/GenBank/DDBJ databases">
        <authorList>
            <person name="Sahl J."/>
            <person name="Wagner D."/>
            <person name="Keim P."/>
        </authorList>
    </citation>
    <scope>NUCLEOTIDE SEQUENCE [LARGE SCALE GENOMIC DNA]</scope>
    <source>
        <strain evidence="1 2">BDU18</strain>
    </source>
</reference>
<evidence type="ECO:0000313" key="2">
    <source>
        <dbReference type="Proteomes" id="UP000070255"/>
    </source>
</evidence>